<evidence type="ECO:0000313" key="2">
    <source>
        <dbReference type="EMBL" id="MBB4773346.1"/>
    </source>
</evidence>
<evidence type="ECO:0008006" key="4">
    <source>
        <dbReference type="Google" id="ProtNLM"/>
    </source>
</evidence>
<keyword evidence="1" id="KW-0732">Signal</keyword>
<reference evidence="2 3" key="1">
    <citation type="submission" date="2020-08" db="EMBL/GenBank/DDBJ databases">
        <title>Sequencing the genomes of 1000 actinobacteria strains.</title>
        <authorList>
            <person name="Klenk H.-P."/>
        </authorList>
    </citation>
    <scope>NUCLEOTIDE SEQUENCE [LARGE SCALE GENOMIC DNA]</scope>
    <source>
        <strain evidence="2 3">DSM 44772</strain>
    </source>
</reference>
<dbReference type="AlphaFoldDB" id="A0A7W7MW59"/>
<proteinExistence type="predicted"/>
<dbReference type="Proteomes" id="UP000549343">
    <property type="component" value="Unassembled WGS sequence"/>
</dbReference>
<gene>
    <name evidence="2" type="ORF">F4557_001764</name>
</gene>
<feature type="chain" id="PRO_5039379969" description="Secreted protein" evidence="1">
    <location>
        <begin position="30"/>
        <end position="399"/>
    </location>
</feature>
<comment type="caution">
    <text evidence="2">The sequence shown here is derived from an EMBL/GenBank/DDBJ whole genome shotgun (WGS) entry which is preliminary data.</text>
</comment>
<organism evidence="2 3">
    <name type="scientific">Actinomadura livida</name>
    <dbReference type="NCBI Taxonomy" id="79909"/>
    <lineage>
        <taxon>Bacteria</taxon>
        <taxon>Bacillati</taxon>
        <taxon>Actinomycetota</taxon>
        <taxon>Actinomycetes</taxon>
        <taxon>Streptosporangiales</taxon>
        <taxon>Thermomonosporaceae</taxon>
        <taxon>Actinomadura</taxon>
    </lineage>
</organism>
<sequence>MTILNVPWWRRIAGLAAGVALAATGTVLAGSGQAAAAAPPALREFDLRRGPDRGAPIRALDGRLHRVGADAVLGSSGGKRLRGGCGKAARVPAQSLVYCFDKADSATGQWVPQGVTTISDAKAAERLAGGSRPLLVSWHGGGRVKVTFVDADRRTYRHVLLVYPTMKGKKPTFTDVDIHAGGIAWYGDKLYVADTHHGLREFDTRLIFDLRRSKEGSTRDSGHVGLHGRKYHGHGYRYVMPQTGSWKFAQGWTGGKCRGSGPLRMSWVAIDRTTWHHVLIAGEWCRPKGPRGRVVTWPVQALNGTRTVRADWSAPLPYDRLQGAVRTNGHWWFTQGLGKKRGRLFMARREWWGWAGVTYRTISYGPEDLSCYRGQHRIWTVAEYAHKRALWSFPAAPCR</sequence>
<name>A0A7W7MW59_9ACTN</name>
<dbReference type="RefSeq" id="WP_184881392.1">
    <property type="nucleotide sequence ID" value="NZ_BAAAHD010000027.1"/>
</dbReference>
<feature type="signal peptide" evidence="1">
    <location>
        <begin position="1"/>
        <end position="29"/>
    </location>
</feature>
<protein>
    <recommendedName>
        <fullName evidence="4">Secreted protein</fullName>
    </recommendedName>
</protein>
<evidence type="ECO:0000313" key="3">
    <source>
        <dbReference type="Proteomes" id="UP000549343"/>
    </source>
</evidence>
<accession>A0A7W7MW59</accession>
<dbReference type="EMBL" id="JACHMV010000001">
    <property type="protein sequence ID" value="MBB4773346.1"/>
    <property type="molecule type" value="Genomic_DNA"/>
</dbReference>
<evidence type="ECO:0000256" key="1">
    <source>
        <dbReference type="SAM" id="SignalP"/>
    </source>
</evidence>